<keyword evidence="3" id="KW-0175">Coiled coil</keyword>
<dbReference type="InterPro" id="IPR040026">
    <property type="entry name" value="FliD"/>
</dbReference>
<evidence type="ECO:0000256" key="3">
    <source>
        <dbReference type="ARBA" id="ARBA00023054"/>
    </source>
</evidence>
<evidence type="ECO:0000256" key="5">
    <source>
        <dbReference type="RuleBase" id="RU362066"/>
    </source>
</evidence>
<protein>
    <recommendedName>
        <fullName evidence="5">Flagellar hook-associated protein 2</fullName>
        <shortName evidence="5">HAP2</shortName>
    </recommendedName>
    <alternativeName>
        <fullName evidence="5">Flagellar cap protein</fullName>
    </alternativeName>
</protein>
<keyword evidence="8" id="KW-0282">Flagellum</keyword>
<feature type="domain" description="Flagellar hook-associated protein 2 N-terminal" evidence="6">
    <location>
        <begin position="24"/>
        <end position="123"/>
    </location>
</feature>
<dbReference type="EMBL" id="JAFEMC010000006">
    <property type="protein sequence ID" value="MBM6578119.1"/>
    <property type="molecule type" value="Genomic_DNA"/>
</dbReference>
<comment type="function">
    <text evidence="5">Required for morphogenesis and for the elongation of the flagellar filament by facilitating polymerization of the flagellin monomers at the tip of growing filament. Forms a capping structure, which prevents flagellin subunits (transported through the central channel of the flagellum) from leaking out without polymerization at the distal end.</text>
</comment>
<evidence type="ECO:0000256" key="2">
    <source>
        <dbReference type="ARBA" id="ARBA00011255"/>
    </source>
</evidence>
<dbReference type="Pfam" id="PF02465">
    <property type="entry name" value="FliD_N"/>
    <property type="match status" value="1"/>
</dbReference>
<evidence type="ECO:0000256" key="1">
    <source>
        <dbReference type="ARBA" id="ARBA00009764"/>
    </source>
</evidence>
<keyword evidence="8" id="KW-0969">Cilium</keyword>
<dbReference type="PANTHER" id="PTHR30288:SF0">
    <property type="entry name" value="FLAGELLAR HOOK-ASSOCIATED PROTEIN 2"/>
    <property type="match status" value="1"/>
</dbReference>
<dbReference type="InterPro" id="IPR010809">
    <property type="entry name" value="FliD_C"/>
</dbReference>
<comment type="subcellular location">
    <subcellularLocation>
        <location evidence="5">Secreted</location>
    </subcellularLocation>
    <subcellularLocation>
        <location evidence="5">Bacterial flagellum</location>
    </subcellularLocation>
</comment>
<proteinExistence type="inferred from homology"/>
<keyword evidence="9" id="KW-1185">Reference proteome</keyword>
<dbReference type="RefSeq" id="WP_204200214.1">
    <property type="nucleotide sequence ID" value="NZ_JAFEMC010000006.1"/>
</dbReference>
<evidence type="ECO:0000259" key="7">
    <source>
        <dbReference type="Pfam" id="PF07195"/>
    </source>
</evidence>
<keyword evidence="8" id="KW-0966">Cell projection</keyword>
<dbReference type="InterPro" id="IPR003481">
    <property type="entry name" value="FliD_N"/>
</dbReference>
<name>A0ABS2DB04_9SPHN</name>
<gene>
    <name evidence="8" type="primary">fliD</name>
    <name evidence="8" type="ORF">ILT43_17185</name>
</gene>
<comment type="caution">
    <text evidence="8">The sequence shown here is derived from an EMBL/GenBank/DDBJ whole genome shotgun (WGS) entry which is preliminary data.</text>
</comment>
<comment type="similarity">
    <text evidence="1 5">Belongs to the FliD family.</text>
</comment>
<evidence type="ECO:0000313" key="8">
    <source>
        <dbReference type="EMBL" id="MBM6578119.1"/>
    </source>
</evidence>
<keyword evidence="5" id="KW-0964">Secreted</keyword>
<keyword evidence="4 5" id="KW-0975">Bacterial flagellum</keyword>
<dbReference type="Proteomes" id="UP000763641">
    <property type="component" value="Unassembled WGS sequence"/>
</dbReference>
<dbReference type="PANTHER" id="PTHR30288">
    <property type="entry name" value="FLAGELLAR CAP/ASSEMBLY PROTEIN FLID"/>
    <property type="match status" value="1"/>
</dbReference>
<feature type="domain" description="Flagellar hook-associated protein 2 C-terminal" evidence="7">
    <location>
        <begin position="243"/>
        <end position="464"/>
    </location>
</feature>
<organism evidence="8 9">
    <name type="scientific">Sphingomonas longa</name>
    <dbReference type="NCBI Taxonomy" id="2778730"/>
    <lineage>
        <taxon>Bacteria</taxon>
        <taxon>Pseudomonadati</taxon>
        <taxon>Pseudomonadota</taxon>
        <taxon>Alphaproteobacteria</taxon>
        <taxon>Sphingomonadales</taxon>
        <taxon>Sphingomonadaceae</taxon>
        <taxon>Sphingomonas</taxon>
    </lineage>
</organism>
<evidence type="ECO:0000313" key="9">
    <source>
        <dbReference type="Proteomes" id="UP000763641"/>
    </source>
</evidence>
<comment type="subunit">
    <text evidence="2 5">Homopentamer.</text>
</comment>
<evidence type="ECO:0000259" key="6">
    <source>
        <dbReference type="Pfam" id="PF02465"/>
    </source>
</evidence>
<accession>A0ABS2DB04</accession>
<evidence type="ECO:0000256" key="4">
    <source>
        <dbReference type="ARBA" id="ARBA00023143"/>
    </source>
</evidence>
<reference evidence="8 9" key="1">
    <citation type="submission" date="2020-12" db="EMBL/GenBank/DDBJ databases">
        <title>Sphingomonas sp.</title>
        <authorList>
            <person name="Kim M.K."/>
        </authorList>
    </citation>
    <scope>NUCLEOTIDE SEQUENCE [LARGE SCALE GENOMIC DNA]</scope>
    <source>
        <strain evidence="8 9">BT552</strain>
    </source>
</reference>
<sequence>MATTTATSGTSATASLASSLGVGTGVDTKALVASLVQAQFAAKTAQLTSKSETLTAQISGVAKLKSAVSGFDSALKSLVKGGTLATAPQSSNSSILTATTKTGGAVSPKLSASITVESLAQAQAATTNTPVAATQGFKGGKLTVAIGAYDASGTLAPSRTVDITVADGATLADIAKQITKDTGLQTQLVNDGTGQRLTIKGASGADQAFEIAVDQTGTDGAQADLTTLGVGGGSGGATVGTTAKNAVVVMDGARFSRPSNTIDDLIDGVKLNLVSTSSTPVTLGASAPTSAISQGLSDFVETFNQLLSMVRDETNINTGTLKNDSSATAIARSLSTLTTTKLATSTTNGPQTLADIGVSTNRDGSLSVDTARLNRAMLADPAGVEALFADGTGASGGGLAAAFSAIATRLTNKTGGLDAAATRYTKQQTDLSTAQSKISDLSTAASDRLTKQYAAMDARVAAYKATQAFMTNQIAAWNKSS</sequence>
<dbReference type="Pfam" id="PF07195">
    <property type="entry name" value="FliD_C"/>
    <property type="match status" value="1"/>
</dbReference>